<sequence length="371" mass="43677">MVEVFDYKIGAVNRRIRAYLYSLALDESTDRGDTAQLAIFIRGITSNFEVIEELLDINHMKDTTRGEDILSEKSINYIIILYHCIIHQEQLCAKVLEMKNVMELVIHTVNFIRSRGLNHRQFKQLLEGCGSEAEDVIYFSQVRWLSRAATLKRFWILLPEIVLFLKIKGKDTSLLENTDCLNDLAFLIDMTQISKVLVRFKALSERNINTIDSERYCTLILKLIDEFDTRFCDFKKEKNELDLFAHPFSIKAETVRNEFQMELIELQNNKDLKEAYKEVELLEFYKKYISIEVFPHLCRHAIKYFSLFGSTYNCEQLFSKMKHVKTEQRNRLTDEHLTNTLRIASSNIKADINHLCKKKNSVKFHIDRTFV</sequence>
<reference evidence="3" key="1">
    <citation type="submission" date="2025-08" db="UniProtKB">
        <authorList>
            <consortium name="RefSeq"/>
        </authorList>
    </citation>
    <scope>IDENTIFICATION</scope>
</reference>
<dbReference type="Proteomes" id="UP001652625">
    <property type="component" value="Chromosome 15"/>
</dbReference>
<dbReference type="PANTHER" id="PTHR45913">
    <property type="entry name" value="EPM2A-INTERACTING PROTEIN 1"/>
    <property type="match status" value="1"/>
</dbReference>
<keyword evidence="2" id="KW-1185">Reference proteome</keyword>
<dbReference type="InterPro" id="IPR012337">
    <property type="entry name" value="RNaseH-like_sf"/>
</dbReference>
<dbReference type="Pfam" id="PF05699">
    <property type="entry name" value="Dimer_Tnp_hAT"/>
    <property type="match status" value="1"/>
</dbReference>
<evidence type="ECO:0000259" key="1">
    <source>
        <dbReference type="Pfam" id="PF05699"/>
    </source>
</evidence>
<dbReference type="GeneID" id="136091866"/>
<protein>
    <submittedName>
        <fullName evidence="3">General transcription factor II-I repeat domain-containing protein 2A-like</fullName>
    </submittedName>
</protein>
<evidence type="ECO:0000313" key="2">
    <source>
        <dbReference type="Proteomes" id="UP001652625"/>
    </source>
</evidence>
<evidence type="ECO:0000313" key="3">
    <source>
        <dbReference type="RefSeq" id="XP_065675651.1"/>
    </source>
</evidence>
<organism evidence="2 3">
    <name type="scientific">Hydra vulgaris</name>
    <name type="common">Hydra</name>
    <name type="synonym">Hydra attenuata</name>
    <dbReference type="NCBI Taxonomy" id="6087"/>
    <lineage>
        <taxon>Eukaryota</taxon>
        <taxon>Metazoa</taxon>
        <taxon>Cnidaria</taxon>
        <taxon>Hydrozoa</taxon>
        <taxon>Hydroidolina</taxon>
        <taxon>Anthoathecata</taxon>
        <taxon>Aplanulata</taxon>
        <taxon>Hydridae</taxon>
        <taxon>Hydra</taxon>
    </lineage>
</organism>
<dbReference type="SUPFAM" id="SSF53098">
    <property type="entry name" value="Ribonuclease H-like"/>
    <property type="match status" value="1"/>
</dbReference>
<dbReference type="RefSeq" id="XP_065675651.1">
    <property type="nucleotide sequence ID" value="XM_065819579.1"/>
</dbReference>
<name>A0ABM4DM72_HYDVU</name>
<accession>A0ABM4DM72</accession>
<dbReference type="PANTHER" id="PTHR45913:SF5">
    <property type="entry name" value="GENERAL TRANSCRIPTION FACTOR II-I REPEAT DOMAIN-CONTAINING PROTEIN 2A-LIKE PROTEIN"/>
    <property type="match status" value="1"/>
</dbReference>
<dbReference type="InterPro" id="IPR008906">
    <property type="entry name" value="HATC_C_dom"/>
</dbReference>
<feature type="domain" description="HAT C-terminal dimerisation" evidence="1">
    <location>
        <begin position="270"/>
        <end position="337"/>
    </location>
</feature>
<gene>
    <name evidence="3" type="primary">LOC136091866</name>
</gene>
<proteinExistence type="predicted"/>